<comment type="caution">
    <text evidence="11">The sequence shown here is derived from an EMBL/GenBank/DDBJ whole genome shotgun (WGS) entry which is preliminary data.</text>
</comment>
<evidence type="ECO:0000256" key="1">
    <source>
        <dbReference type="ARBA" id="ARBA00004651"/>
    </source>
</evidence>
<dbReference type="PROSITE" id="PS50893">
    <property type="entry name" value="ABC_TRANSPORTER_2"/>
    <property type="match status" value="1"/>
</dbReference>
<feature type="transmembrane region" description="Helical" evidence="8">
    <location>
        <begin position="90"/>
        <end position="107"/>
    </location>
</feature>
<dbReference type="PROSITE" id="PS50929">
    <property type="entry name" value="ABC_TM1F"/>
    <property type="match status" value="1"/>
</dbReference>
<dbReference type="InterPro" id="IPR039421">
    <property type="entry name" value="Type_1_exporter"/>
</dbReference>
<dbReference type="InterPro" id="IPR027417">
    <property type="entry name" value="P-loop_NTPase"/>
</dbReference>
<dbReference type="InterPro" id="IPR017871">
    <property type="entry name" value="ABC_transporter-like_CS"/>
</dbReference>
<evidence type="ECO:0000256" key="2">
    <source>
        <dbReference type="ARBA" id="ARBA00005417"/>
    </source>
</evidence>
<dbReference type="InterPro" id="IPR003593">
    <property type="entry name" value="AAA+_ATPase"/>
</dbReference>
<keyword evidence="6 8" id="KW-1133">Transmembrane helix</keyword>
<feature type="transmembrane region" description="Helical" evidence="8">
    <location>
        <begin position="165"/>
        <end position="187"/>
    </location>
</feature>
<comment type="similarity">
    <text evidence="2">Belongs to the ABC transporter superfamily.</text>
</comment>
<dbReference type="Pfam" id="PF00664">
    <property type="entry name" value="ABC_membrane"/>
    <property type="match status" value="1"/>
</dbReference>
<dbReference type="GO" id="GO:0005524">
    <property type="term" value="F:ATP binding"/>
    <property type="evidence" value="ECO:0007669"/>
    <property type="project" value="UniProtKB-KW"/>
</dbReference>
<proteinExistence type="inferred from homology"/>
<name>A0ABY1NFZ5_9HYPH</name>
<evidence type="ECO:0000313" key="12">
    <source>
        <dbReference type="Proteomes" id="UP001157914"/>
    </source>
</evidence>
<evidence type="ECO:0000256" key="3">
    <source>
        <dbReference type="ARBA" id="ARBA00022692"/>
    </source>
</evidence>
<evidence type="ECO:0000256" key="4">
    <source>
        <dbReference type="ARBA" id="ARBA00022741"/>
    </source>
</evidence>
<dbReference type="EMBL" id="FXTT01000001">
    <property type="protein sequence ID" value="SMP08662.1"/>
    <property type="molecule type" value="Genomic_DNA"/>
</dbReference>
<comment type="subcellular location">
    <subcellularLocation>
        <location evidence="1">Cell membrane</location>
        <topology evidence="1">Multi-pass membrane protein</topology>
    </subcellularLocation>
</comment>
<evidence type="ECO:0000259" key="10">
    <source>
        <dbReference type="PROSITE" id="PS50929"/>
    </source>
</evidence>
<dbReference type="Gene3D" id="1.20.1560.10">
    <property type="entry name" value="ABC transporter type 1, transmembrane domain"/>
    <property type="match status" value="1"/>
</dbReference>
<keyword evidence="3 8" id="KW-0812">Transmembrane</keyword>
<feature type="domain" description="ABC transporter" evidence="9">
    <location>
        <begin position="371"/>
        <end position="610"/>
    </location>
</feature>
<reference evidence="11 12" key="1">
    <citation type="submission" date="2017-05" db="EMBL/GenBank/DDBJ databases">
        <authorList>
            <person name="Varghese N."/>
            <person name="Submissions S."/>
        </authorList>
    </citation>
    <scope>NUCLEOTIDE SEQUENCE [LARGE SCALE GENOMIC DNA]</scope>
    <source>
        <strain evidence="11 12">DSM 15949</strain>
    </source>
</reference>
<feature type="domain" description="ABC transmembrane type-1" evidence="10">
    <location>
        <begin position="50"/>
        <end position="337"/>
    </location>
</feature>
<feature type="transmembrane region" description="Helical" evidence="8">
    <location>
        <begin position="49"/>
        <end position="70"/>
    </location>
</feature>
<evidence type="ECO:0000256" key="8">
    <source>
        <dbReference type="SAM" id="Phobius"/>
    </source>
</evidence>
<dbReference type="SMART" id="SM00382">
    <property type="entry name" value="AAA"/>
    <property type="match status" value="1"/>
</dbReference>
<dbReference type="PANTHER" id="PTHR24221">
    <property type="entry name" value="ATP-BINDING CASSETTE SUB-FAMILY B"/>
    <property type="match status" value="1"/>
</dbReference>
<dbReference type="Proteomes" id="UP001157914">
    <property type="component" value="Unassembled WGS sequence"/>
</dbReference>
<dbReference type="InterPro" id="IPR011527">
    <property type="entry name" value="ABC1_TM_dom"/>
</dbReference>
<dbReference type="InterPro" id="IPR036640">
    <property type="entry name" value="ABC1_TM_sf"/>
</dbReference>
<keyword evidence="12" id="KW-1185">Reference proteome</keyword>
<feature type="transmembrane region" description="Helical" evidence="8">
    <location>
        <begin position="193"/>
        <end position="213"/>
    </location>
</feature>
<feature type="transmembrane region" description="Helical" evidence="8">
    <location>
        <begin position="280"/>
        <end position="300"/>
    </location>
</feature>
<dbReference type="PANTHER" id="PTHR24221:SF203">
    <property type="entry name" value="ATP-BINDING_PERMEASE FUSION ABC TRANSPORTER-RELATED"/>
    <property type="match status" value="1"/>
</dbReference>
<dbReference type="Pfam" id="PF00005">
    <property type="entry name" value="ABC_tran"/>
    <property type="match status" value="1"/>
</dbReference>
<dbReference type="SUPFAM" id="SSF52540">
    <property type="entry name" value="P-loop containing nucleoside triphosphate hydrolases"/>
    <property type="match status" value="1"/>
</dbReference>
<evidence type="ECO:0000259" key="9">
    <source>
        <dbReference type="PROSITE" id="PS50893"/>
    </source>
</evidence>
<evidence type="ECO:0000256" key="6">
    <source>
        <dbReference type="ARBA" id="ARBA00022989"/>
    </source>
</evidence>
<dbReference type="RefSeq" id="WP_155191561.1">
    <property type="nucleotide sequence ID" value="NZ_BAAAEA010000001.1"/>
</dbReference>
<evidence type="ECO:0000256" key="5">
    <source>
        <dbReference type="ARBA" id="ARBA00022840"/>
    </source>
</evidence>
<protein>
    <submittedName>
        <fullName evidence="11">ATP-binding cassette, subfamily B</fullName>
    </submittedName>
</protein>
<keyword evidence="7 8" id="KW-0472">Membrane</keyword>
<dbReference type="InterPro" id="IPR003439">
    <property type="entry name" value="ABC_transporter-like_ATP-bd"/>
</dbReference>
<organism evidence="11 12">
    <name type="scientific">Roseibium denhamense</name>
    <dbReference type="NCBI Taxonomy" id="76305"/>
    <lineage>
        <taxon>Bacteria</taxon>
        <taxon>Pseudomonadati</taxon>
        <taxon>Pseudomonadota</taxon>
        <taxon>Alphaproteobacteria</taxon>
        <taxon>Hyphomicrobiales</taxon>
        <taxon>Stappiaceae</taxon>
        <taxon>Roseibium</taxon>
    </lineage>
</organism>
<keyword evidence="5 11" id="KW-0067">ATP-binding</keyword>
<gene>
    <name evidence="11" type="ORF">SAMN06265374_1001</name>
</gene>
<evidence type="ECO:0000313" key="11">
    <source>
        <dbReference type="EMBL" id="SMP08662.1"/>
    </source>
</evidence>
<evidence type="ECO:0000256" key="7">
    <source>
        <dbReference type="ARBA" id="ARBA00023136"/>
    </source>
</evidence>
<dbReference type="PROSITE" id="PS00211">
    <property type="entry name" value="ABC_TRANSPORTER_1"/>
    <property type="match status" value="1"/>
</dbReference>
<accession>A0ABY1NFZ5</accession>
<keyword evidence="4" id="KW-0547">Nucleotide-binding</keyword>
<dbReference type="SUPFAM" id="SSF90123">
    <property type="entry name" value="ABC transporter transmembrane region"/>
    <property type="match status" value="1"/>
</dbReference>
<sequence>MPIKQLRSSFKIQRVEALVDPLQDIEDTDPPQNLWPFLRWALAGARRPVILLVAFSLAFGIVDAAFAYFIGELVDRATLAGPPAVLADGWPFLLFLAGFVVLAKPIAQLGGSAIQLLSVGPGLYPQIAWRLHRRTLGHSMRFFEDDFAGRIVQRQLQTAQAVTDLVLDAVMAAGLLVAYVIAMIALLGTANPWLAAIVVIWVAGFLGTLWWYVPQIQMRAKDQAEARAGITGQFVDSLAHMKTVKLYAHAALEETAAKGVVRQYRNVSLAFGRDMLAMRAVLTLLNSLVIVAMIGASVVLYSQETASVGVIALSTILTLRLTQMSRWASQTAMAIFNALGTIEDGAAALSEAGSPASAGALVDDHASQGAITFEKVTFGYDGHIGAVRNLSFRVSPQEKVGLVGRSGAGKSTALSLLLRLYDPQSGSITMNGIDTRAFAVDDLRRNISMVSQEPEIFNRSALANIQYGKPEATLDEVMAAARSARAHDFIEALSDGNGRTGYDAHLGENGVKLSGGQRQRVALARAILKDAPIFILDEATSALDSEVEDEIQTALLEFMRRKTVIAVAHRLSTLTAMDRILVMDAGQIAEEGTHAELLAKGGVYSELWKRQSLKTPQSP</sequence>
<dbReference type="Gene3D" id="3.40.50.300">
    <property type="entry name" value="P-loop containing nucleotide triphosphate hydrolases"/>
    <property type="match status" value="1"/>
</dbReference>